<dbReference type="PANTHER" id="PTHR34137">
    <property type="entry name" value="EXODEOXYRIBONUCLEASE 7 SMALL SUBUNIT"/>
    <property type="match status" value="1"/>
</dbReference>
<name>A0A173TY05_9FIRM</name>
<keyword evidence="3 6" id="KW-0540">Nuclease</keyword>
<dbReference type="AlphaFoldDB" id="A0A173TY05"/>
<dbReference type="OrthoDB" id="1771251at2"/>
<comment type="function">
    <text evidence="6">Bidirectionally degrades single-stranded DNA into large acid-insoluble oligonucleotides, which are then degraded further into small acid-soluble oligonucleotides.</text>
</comment>
<dbReference type="InterPro" id="IPR037004">
    <property type="entry name" value="Exonuc_VII_ssu_sf"/>
</dbReference>
<dbReference type="Pfam" id="PF02609">
    <property type="entry name" value="Exonuc_VII_S"/>
    <property type="match status" value="1"/>
</dbReference>
<evidence type="ECO:0000256" key="4">
    <source>
        <dbReference type="ARBA" id="ARBA00022801"/>
    </source>
</evidence>
<evidence type="ECO:0000256" key="2">
    <source>
        <dbReference type="ARBA" id="ARBA00022490"/>
    </source>
</evidence>
<proteinExistence type="inferred from homology"/>
<evidence type="ECO:0000256" key="1">
    <source>
        <dbReference type="ARBA" id="ARBA00009998"/>
    </source>
</evidence>
<comment type="subunit">
    <text evidence="6">Heterooligomer composed of large and small subunits.</text>
</comment>
<dbReference type="GO" id="GO:0009318">
    <property type="term" value="C:exodeoxyribonuclease VII complex"/>
    <property type="evidence" value="ECO:0007669"/>
    <property type="project" value="UniProtKB-UniRule"/>
</dbReference>
<protein>
    <recommendedName>
        <fullName evidence="6">Exodeoxyribonuclease 7 small subunit</fullName>
        <ecNumber evidence="6">3.1.11.6</ecNumber>
    </recommendedName>
    <alternativeName>
        <fullName evidence="6">Exodeoxyribonuclease VII small subunit</fullName>
        <shortName evidence="6">Exonuclease VII small subunit</shortName>
    </alternativeName>
</protein>
<dbReference type="GO" id="GO:0006308">
    <property type="term" value="P:DNA catabolic process"/>
    <property type="evidence" value="ECO:0007669"/>
    <property type="project" value="UniProtKB-UniRule"/>
</dbReference>
<comment type="similarity">
    <text evidence="1 6">Belongs to the XseB family.</text>
</comment>
<keyword evidence="4 6" id="KW-0378">Hydrolase</keyword>
<dbReference type="EMBL" id="CYXZ01000012">
    <property type="protein sequence ID" value="CUN06976.1"/>
    <property type="molecule type" value="Genomic_DNA"/>
</dbReference>
<dbReference type="HAMAP" id="MF_00337">
    <property type="entry name" value="Exonuc_7_S"/>
    <property type="match status" value="1"/>
</dbReference>
<evidence type="ECO:0000256" key="5">
    <source>
        <dbReference type="ARBA" id="ARBA00022839"/>
    </source>
</evidence>
<comment type="subcellular location">
    <subcellularLocation>
        <location evidence="6">Cytoplasm</location>
    </subcellularLocation>
</comment>
<dbReference type="PIRSF" id="PIRSF006488">
    <property type="entry name" value="Exonuc_VII_S"/>
    <property type="match status" value="1"/>
</dbReference>
<dbReference type="InterPro" id="IPR003761">
    <property type="entry name" value="Exonuc_VII_S"/>
</dbReference>
<evidence type="ECO:0000256" key="6">
    <source>
        <dbReference type="HAMAP-Rule" id="MF_00337"/>
    </source>
</evidence>
<dbReference type="PaxDb" id="166486-ERS852572_01761"/>
<accession>A0A173TY05</accession>
<dbReference type="EC" id="3.1.11.6" evidence="6"/>
<evidence type="ECO:0000313" key="8">
    <source>
        <dbReference type="Proteomes" id="UP000095350"/>
    </source>
</evidence>
<keyword evidence="5 6" id="KW-0269">Exonuclease</keyword>
<dbReference type="Proteomes" id="UP000095350">
    <property type="component" value="Unassembled WGS sequence"/>
</dbReference>
<dbReference type="NCBIfam" id="TIGR01280">
    <property type="entry name" value="xseB"/>
    <property type="match status" value="1"/>
</dbReference>
<dbReference type="GO" id="GO:0008855">
    <property type="term" value="F:exodeoxyribonuclease VII activity"/>
    <property type="evidence" value="ECO:0007669"/>
    <property type="project" value="UniProtKB-UniRule"/>
</dbReference>
<dbReference type="SUPFAM" id="SSF116842">
    <property type="entry name" value="XseB-like"/>
    <property type="match status" value="1"/>
</dbReference>
<sequence length="72" mass="8338">MSDETKNKPALEDNFAELEDILKQMEQPEISLEQSFLLYQSGVEKLKECNVMLDTVEKKMQILNAKGKLEDF</sequence>
<evidence type="ECO:0000256" key="3">
    <source>
        <dbReference type="ARBA" id="ARBA00022722"/>
    </source>
</evidence>
<dbReference type="RefSeq" id="WP_022112844.1">
    <property type="nucleotide sequence ID" value="NZ_CABIYH010000012.1"/>
</dbReference>
<gene>
    <name evidence="6" type="primary">xseB</name>
    <name evidence="7" type="ORF">ERS852572_01761</name>
</gene>
<dbReference type="PANTHER" id="PTHR34137:SF1">
    <property type="entry name" value="EXODEOXYRIBONUCLEASE 7 SMALL SUBUNIT"/>
    <property type="match status" value="1"/>
</dbReference>
<organism evidence="7 8">
    <name type="scientific">Roseburia intestinalis</name>
    <dbReference type="NCBI Taxonomy" id="166486"/>
    <lineage>
        <taxon>Bacteria</taxon>
        <taxon>Bacillati</taxon>
        <taxon>Bacillota</taxon>
        <taxon>Clostridia</taxon>
        <taxon>Lachnospirales</taxon>
        <taxon>Lachnospiraceae</taxon>
        <taxon>Roseburia</taxon>
    </lineage>
</organism>
<evidence type="ECO:0000313" key="7">
    <source>
        <dbReference type="EMBL" id="CUN06976.1"/>
    </source>
</evidence>
<dbReference type="Gene3D" id="1.10.287.1040">
    <property type="entry name" value="Exonuclease VII, small subunit"/>
    <property type="match status" value="1"/>
</dbReference>
<dbReference type="STRING" id="166486.ERS852572_01761"/>
<comment type="catalytic activity">
    <reaction evidence="6">
        <text>Exonucleolytic cleavage in either 5'- to 3'- or 3'- to 5'-direction to yield nucleoside 5'-phosphates.</text>
        <dbReference type="EC" id="3.1.11.6"/>
    </reaction>
</comment>
<keyword evidence="2 6" id="KW-0963">Cytoplasm</keyword>
<dbReference type="GO" id="GO:0005829">
    <property type="term" value="C:cytosol"/>
    <property type="evidence" value="ECO:0007669"/>
    <property type="project" value="TreeGrafter"/>
</dbReference>
<reference evidence="7 8" key="1">
    <citation type="submission" date="2015-09" db="EMBL/GenBank/DDBJ databases">
        <authorList>
            <consortium name="Pathogen Informatics"/>
        </authorList>
    </citation>
    <scope>NUCLEOTIDE SEQUENCE [LARGE SCALE GENOMIC DNA]</scope>
    <source>
        <strain evidence="7 8">2789STDY5834960</strain>
    </source>
</reference>